<dbReference type="EMBL" id="CDOG01000002">
    <property type="protein sequence ID" value="CEN34175.1"/>
    <property type="molecule type" value="Genomic_DNA"/>
</dbReference>
<dbReference type="PANTHER" id="PTHR34817">
    <property type="entry name" value="NUCLEOTIDYLTRANSFERASE"/>
    <property type="match status" value="1"/>
</dbReference>
<accession>A0A0B7H473</accession>
<protein>
    <submittedName>
        <fullName evidence="1">Putative nucleotidyltransferase</fullName>
    </submittedName>
</protein>
<gene>
    <name evidence="1" type="ORF">CCYN74_100075</name>
</gene>
<proteinExistence type="predicted"/>
<dbReference type="RefSeq" id="WP_018279674.1">
    <property type="nucleotide sequence ID" value="NZ_CDOF01000025.1"/>
</dbReference>
<evidence type="ECO:0000313" key="2">
    <source>
        <dbReference type="Proteomes" id="UP000038083"/>
    </source>
</evidence>
<name>A0A0B7H473_9FLAO</name>
<dbReference type="AlphaFoldDB" id="A0A0B7H473"/>
<sequence length="353" mass="40799">MDINYLKDNNLILFEAIAGSKAFGLDTPTSDTDIKGVFYLPKKDFYGLNYIPQISNSTNDVVYYELGRFVKLLLKNNPNILELLASPDDCILYKHPIMNAFMVQDFLSKLCKDTIVGYAQNQIKKARGLNKKIVNPMDAQRKSLLDFCYVLSGYPSISLNQWLQEQNKIQELCGLVAISHLKNIYALFYDDSSKLHYKGILKKENSNELLLSSVPKEKAPIAYIYCNSEGYSSYCKKYKEYWEWVEQRNQERYLTNEQHGKNYDSKNMMHTIRLLQSAKCIFETGTLNVRVTNRSELLSIKAGEKSYDEILLMAETLLEEIEQLYVTSTLPETPNHQKAIDALVRIREKLYSF</sequence>
<keyword evidence="1" id="KW-0808">Transferase</keyword>
<dbReference type="GO" id="GO:0016740">
    <property type="term" value="F:transferase activity"/>
    <property type="evidence" value="ECO:0007669"/>
    <property type="project" value="UniProtKB-KW"/>
</dbReference>
<organism evidence="1 2">
    <name type="scientific">Capnocytophaga cynodegmi</name>
    <dbReference type="NCBI Taxonomy" id="28189"/>
    <lineage>
        <taxon>Bacteria</taxon>
        <taxon>Pseudomonadati</taxon>
        <taxon>Bacteroidota</taxon>
        <taxon>Flavobacteriia</taxon>
        <taxon>Flavobacteriales</taxon>
        <taxon>Flavobacteriaceae</taxon>
        <taxon>Capnocytophaga</taxon>
    </lineage>
</organism>
<dbReference type="InterPro" id="IPR018775">
    <property type="entry name" value="RlaP"/>
</dbReference>
<dbReference type="Proteomes" id="UP000038083">
    <property type="component" value="Unassembled WGS sequence"/>
</dbReference>
<dbReference type="OrthoDB" id="243791at2"/>
<reference evidence="1 2" key="1">
    <citation type="submission" date="2015-01" db="EMBL/GenBank/DDBJ databases">
        <authorList>
            <person name="MANFREDI Pablo"/>
        </authorList>
    </citation>
    <scope>NUCLEOTIDE SEQUENCE [LARGE SCALE GENOMIC DNA]</scope>
    <source>
        <strain evidence="1 2">Ccy74</strain>
    </source>
</reference>
<dbReference type="PANTHER" id="PTHR34817:SF1">
    <property type="entry name" value="NUCLEOTIDYLTRANSFERASE"/>
    <property type="match status" value="1"/>
</dbReference>
<dbReference type="Pfam" id="PF10127">
    <property type="entry name" value="RlaP"/>
    <property type="match status" value="1"/>
</dbReference>
<evidence type="ECO:0000313" key="1">
    <source>
        <dbReference type="EMBL" id="CEN34175.1"/>
    </source>
</evidence>